<dbReference type="OrthoDB" id="9813368at2"/>
<dbReference type="SUPFAM" id="SSF54001">
    <property type="entry name" value="Cysteine proteinases"/>
    <property type="match status" value="1"/>
</dbReference>
<proteinExistence type="inferred from homology"/>
<dbReference type="InterPro" id="IPR000064">
    <property type="entry name" value="NLP_P60_dom"/>
</dbReference>
<keyword evidence="3 6" id="KW-0378">Hydrolase</keyword>
<dbReference type="EMBL" id="AP014946">
    <property type="protein sequence ID" value="BAT57802.1"/>
    <property type="molecule type" value="Genomic_DNA"/>
</dbReference>
<evidence type="ECO:0000313" key="6">
    <source>
        <dbReference type="EMBL" id="BAT57802.1"/>
    </source>
</evidence>
<dbReference type="PANTHER" id="PTHR47053">
    <property type="entry name" value="MUREIN DD-ENDOPEPTIDASE MEPH-RELATED"/>
    <property type="match status" value="1"/>
</dbReference>
<evidence type="ECO:0000256" key="4">
    <source>
        <dbReference type="ARBA" id="ARBA00022807"/>
    </source>
</evidence>
<evidence type="ECO:0000259" key="5">
    <source>
        <dbReference type="PROSITE" id="PS51935"/>
    </source>
</evidence>
<accession>A0A0S3PPG7</accession>
<dbReference type="KEGG" id="vgo:GJW-30_1_00312"/>
<feature type="domain" description="NlpC/P60" evidence="5">
    <location>
        <begin position="160"/>
        <end position="284"/>
    </location>
</feature>
<dbReference type="GO" id="GO:0008234">
    <property type="term" value="F:cysteine-type peptidase activity"/>
    <property type="evidence" value="ECO:0007669"/>
    <property type="project" value="UniProtKB-KW"/>
</dbReference>
<dbReference type="InterPro" id="IPR038765">
    <property type="entry name" value="Papain-like_cys_pep_sf"/>
</dbReference>
<evidence type="ECO:0000313" key="7">
    <source>
        <dbReference type="Proteomes" id="UP000236884"/>
    </source>
</evidence>
<evidence type="ECO:0000256" key="1">
    <source>
        <dbReference type="ARBA" id="ARBA00007074"/>
    </source>
</evidence>
<sequence length="284" mass="30303">MSGTAKFDPRITPARADLAAEHLRGEVTAERYVKGTHHVVVAPIAPVRRAPKHDAELQTQALMGEGVTAYEVTEAGWTWGQLDRDGYVGWMPTNALGEMPKPTHKISALRTLMFAEPSIKTPPVAGLPFGAEVPIVRTDNTFGLIDNGGFVPVGHLAALDANERDWVSVAAKFLHTPYLWGGKSSLGIDCSGLVQVALTACGLACPRDSDMQERALGEKVSGGIPALRRGDFIFWKGHVGIAADASTLLHANAHHMATVVEPLSEALPRIKAAGSDVISVRRIA</sequence>
<dbReference type="RefSeq" id="WP_096350837.1">
    <property type="nucleotide sequence ID" value="NZ_AP014946.1"/>
</dbReference>
<keyword evidence="7" id="KW-1185">Reference proteome</keyword>
<dbReference type="Proteomes" id="UP000236884">
    <property type="component" value="Chromosome"/>
</dbReference>
<dbReference type="Gene3D" id="3.90.1720.10">
    <property type="entry name" value="endopeptidase domain like (from Nostoc punctiforme)"/>
    <property type="match status" value="1"/>
</dbReference>
<dbReference type="GO" id="GO:0006508">
    <property type="term" value="P:proteolysis"/>
    <property type="evidence" value="ECO:0007669"/>
    <property type="project" value="UniProtKB-KW"/>
</dbReference>
<dbReference type="Pfam" id="PF00877">
    <property type="entry name" value="NLPC_P60"/>
    <property type="match status" value="1"/>
</dbReference>
<keyword evidence="2" id="KW-0645">Protease</keyword>
<dbReference type="Pfam" id="PF18348">
    <property type="entry name" value="SH3_16"/>
    <property type="match status" value="1"/>
</dbReference>
<dbReference type="AlphaFoldDB" id="A0A0S3PPG7"/>
<reference evidence="6 7" key="1">
    <citation type="submission" date="2015-08" db="EMBL/GenBank/DDBJ databases">
        <title>Investigation of the bacterial diversity of lava forest soil.</title>
        <authorList>
            <person name="Lee J.S."/>
        </authorList>
    </citation>
    <scope>NUCLEOTIDE SEQUENCE [LARGE SCALE GENOMIC DNA]</scope>
    <source>
        <strain evidence="6 7">GJW-30</strain>
    </source>
</reference>
<evidence type="ECO:0000256" key="3">
    <source>
        <dbReference type="ARBA" id="ARBA00022801"/>
    </source>
</evidence>
<dbReference type="InterPro" id="IPR041382">
    <property type="entry name" value="SH3_16"/>
</dbReference>
<keyword evidence="4" id="KW-0788">Thiol protease</keyword>
<name>A0A0S3PPG7_9BRAD</name>
<protein>
    <submittedName>
        <fullName evidence="6">Dipeptidyl-peptidase 6</fullName>
        <ecNumber evidence="6">3.4.22.-</ecNumber>
    </submittedName>
</protein>
<dbReference type="PANTHER" id="PTHR47053:SF1">
    <property type="entry name" value="MUREIN DD-ENDOPEPTIDASE MEPH-RELATED"/>
    <property type="match status" value="1"/>
</dbReference>
<dbReference type="Gene3D" id="2.30.30.40">
    <property type="entry name" value="SH3 Domains"/>
    <property type="match status" value="1"/>
</dbReference>
<dbReference type="PROSITE" id="PS51935">
    <property type="entry name" value="NLPC_P60"/>
    <property type="match status" value="1"/>
</dbReference>
<evidence type="ECO:0000256" key="2">
    <source>
        <dbReference type="ARBA" id="ARBA00022670"/>
    </source>
</evidence>
<dbReference type="EC" id="3.4.22.-" evidence="6"/>
<gene>
    <name evidence="6" type="ORF">GJW-30_1_00312</name>
</gene>
<comment type="similarity">
    <text evidence="1">Belongs to the peptidase C40 family.</text>
</comment>
<organism evidence="6 7">
    <name type="scientific">Variibacter gotjawalensis</name>
    <dbReference type="NCBI Taxonomy" id="1333996"/>
    <lineage>
        <taxon>Bacteria</taxon>
        <taxon>Pseudomonadati</taxon>
        <taxon>Pseudomonadota</taxon>
        <taxon>Alphaproteobacteria</taxon>
        <taxon>Hyphomicrobiales</taxon>
        <taxon>Nitrobacteraceae</taxon>
        <taxon>Variibacter</taxon>
    </lineage>
</organism>
<dbReference type="InterPro" id="IPR051202">
    <property type="entry name" value="Peptidase_C40"/>
</dbReference>